<dbReference type="InterPro" id="IPR036388">
    <property type="entry name" value="WH-like_DNA-bd_sf"/>
</dbReference>
<organism evidence="4 5">
    <name type="scientific">Candidatus Accumulibacter affinis</name>
    <dbReference type="NCBI Taxonomy" id="2954384"/>
    <lineage>
        <taxon>Bacteria</taxon>
        <taxon>Pseudomonadati</taxon>
        <taxon>Pseudomonadota</taxon>
        <taxon>Betaproteobacteria</taxon>
        <taxon>Candidatus Accumulibacter</taxon>
    </lineage>
</organism>
<accession>A0A935TF20</accession>
<dbReference type="GO" id="GO:0006355">
    <property type="term" value="P:regulation of DNA-templated transcription"/>
    <property type="evidence" value="ECO:0007669"/>
    <property type="project" value="InterPro"/>
</dbReference>
<dbReference type="Gene3D" id="1.10.10.10">
    <property type="entry name" value="Winged helix-like DNA-binding domain superfamily/Winged helix DNA-binding domain"/>
    <property type="match status" value="1"/>
</dbReference>
<evidence type="ECO:0000313" key="5">
    <source>
        <dbReference type="Proteomes" id="UP000706151"/>
    </source>
</evidence>
<dbReference type="GO" id="GO:0003677">
    <property type="term" value="F:DNA binding"/>
    <property type="evidence" value="ECO:0007669"/>
    <property type="project" value="UniProtKB-UniRule"/>
</dbReference>
<dbReference type="CDD" id="cd00383">
    <property type="entry name" value="trans_reg_C"/>
    <property type="match status" value="1"/>
</dbReference>
<dbReference type="PROSITE" id="PS51755">
    <property type="entry name" value="OMPR_PHOB"/>
    <property type="match status" value="1"/>
</dbReference>
<dbReference type="SMART" id="SM00862">
    <property type="entry name" value="Trans_reg_C"/>
    <property type="match status" value="1"/>
</dbReference>
<evidence type="ECO:0000259" key="3">
    <source>
        <dbReference type="PROSITE" id="PS51755"/>
    </source>
</evidence>
<feature type="domain" description="OmpR/PhoB-type" evidence="3">
    <location>
        <begin position="15"/>
        <end position="113"/>
    </location>
</feature>
<dbReference type="PANTHER" id="PTHR47691:SF3">
    <property type="entry name" value="HTH-TYPE TRANSCRIPTIONAL REGULATOR RV0890C-RELATED"/>
    <property type="match status" value="1"/>
</dbReference>
<dbReference type="EMBL" id="JADJOT010000012">
    <property type="protein sequence ID" value="MBK7956193.1"/>
    <property type="molecule type" value="Genomic_DNA"/>
</dbReference>
<dbReference type="GO" id="GO:0000160">
    <property type="term" value="P:phosphorelay signal transduction system"/>
    <property type="evidence" value="ECO:0007669"/>
    <property type="project" value="InterPro"/>
</dbReference>
<name>A0A935TF20_9PROT</name>
<evidence type="ECO:0000313" key="4">
    <source>
        <dbReference type="EMBL" id="MBK7956193.1"/>
    </source>
</evidence>
<dbReference type="InterPro" id="IPR016032">
    <property type="entry name" value="Sig_transdc_resp-reg_C-effctor"/>
</dbReference>
<dbReference type="Pfam" id="PF00486">
    <property type="entry name" value="Trans_reg_C"/>
    <property type="match status" value="1"/>
</dbReference>
<feature type="DNA-binding region" description="OmpR/PhoB-type" evidence="2">
    <location>
        <begin position="15"/>
        <end position="113"/>
    </location>
</feature>
<evidence type="ECO:0000256" key="2">
    <source>
        <dbReference type="PROSITE-ProRule" id="PRU01091"/>
    </source>
</evidence>
<keyword evidence="1 2" id="KW-0238">DNA-binding</keyword>
<evidence type="ECO:0000256" key="1">
    <source>
        <dbReference type="ARBA" id="ARBA00023125"/>
    </source>
</evidence>
<comment type="caution">
    <text evidence="4">The sequence shown here is derived from an EMBL/GenBank/DDBJ whole genome shotgun (WGS) entry which is preliminary data.</text>
</comment>
<dbReference type="InterPro" id="IPR001867">
    <property type="entry name" value="OmpR/PhoB-type_DNA-bd"/>
</dbReference>
<sequence>MATRATSDSSSAETSLRLRFDAFELDEAEARLTRDGQPVPLAPRPFAVLCALARTPRTLVTRNALLDSVWGHRFVSDSVLKTAVNALRAAMRDDPKQPRYIETVSRHGYRFIGKVSAAATPGELQQKANHAVLERPALGENEGHSASVNVRWV</sequence>
<dbReference type="SUPFAM" id="SSF46894">
    <property type="entry name" value="C-terminal effector domain of the bipartite response regulators"/>
    <property type="match status" value="1"/>
</dbReference>
<dbReference type="Proteomes" id="UP000706151">
    <property type="component" value="Unassembled WGS sequence"/>
</dbReference>
<dbReference type="PANTHER" id="PTHR47691">
    <property type="entry name" value="REGULATOR-RELATED"/>
    <property type="match status" value="1"/>
</dbReference>
<gene>
    <name evidence="4" type="ORF">IPK02_20850</name>
</gene>
<protein>
    <submittedName>
        <fullName evidence="4">Winged helix-turn-helix domain-containing protein</fullName>
    </submittedName>
</protein>
<dbReference type="AlphaFoldDB" id="A0A935TF20"/>
<reference evidence="4 5" key="1">
    <citation type="submission" date="2020-10" db="EMBL/GenBank/DDBJ databases">
        <title>Connecting structure to function with the recovery of over 1000 high-quality activated sludge metagenome-assembled genomes encoding full-length rRNA genes using long-read sequencing.</title>
        <authorList>
            <person name="Singleton C.M."/>
            <person name="Petriglieri F."/>
            <person name="Kristensen J.M."/>
            <person name="Kirkegaard R.H."/>
            <person name="Michaelsen T.Y."/>
            <person name="Andersen M.H."/>
            <person name="Karst S.M."/>
            <person name="Dueholm M.S."/>
            <person name="Nielsen P.H."/>
            <person name="Albertsen M."/>
        </authorList>
    </citation>
    <scope>NUCLEOTIDE SEQUENCE [LARGE SCALE GENOMIC DNA]</scope>
    <source>
        <strain evidence="4">Fred_18-Q3-R57-64_BAT3C.720</strain>
    </source>
</reference>
<proteinExistence type="predicted"/>